<dbReference type="GO" id="GO:0007214">
    <property type="term" value="P:gamma-aminobutyric acid signaling pathway"/>
    <property type="evidence" value="ECO:0007669"/>
    <property type="project" value="TreeGrafter"/>
</dbReference>
<dbReference type="GO" id="GO:0004965">
    <property type="term" value="F:G protein-coupled GABA receptor activity"/>
    <property type="evidence" value="ECO:0007669"/>
    <property type="project" value="InterPro"/>
</dbReference>
<evidence type="ECO:0000256" key="8">
    <source>
        <dbReference type="ARBA" id="ARBA00023224"/>
    </source>
</evidence>
<feature type="transmembrane region" description="Helical" evidence="10">
    <location>
        <begin position="637"/>
        <end position="658"/>
    </location>
</feature>
<comment type="caution">
    <text evidence="13">The sequence shown here is derived from an EMBL/GenBank/DDBJ whole genome shotgun (WGS) entry which is preliminary data.</text>
</comment>
<evidence type="ECO:0000256" key="2">
    <source>
        <dbReference type="ARBA" id="ARBA00022692"/>
    </source>
</evidence>
<evidence type="ECO:0000313" key="13">
    <source>
        <dbReference type="EMBL" id="KAJ3175797.1"/>
    </source>
</evidence>
<keyword evidence="3 10" id="KW-1133">Transmembrane helix</keyword>
<evidence type="ECO:0000313" key="14">
    <source>
        <dbReference type="Proteomes" id="UP001212152"/>
    </source>
</evidence>
<dbReference type="Pfam" id="PF00003">
    <property type="entry name" value="7tm_3"/>
    <property type="match status" value="1"/>
</dbReference>
<feature type="chain" id="PRO_5042138080" evidence="11">
    <location>
        <begin position="23"/>
        <end position="860"/>
    </location>
</feature>
<evidence type="ECO:0000256" key="3">
    <source>
        <dbReference type="ARBA" id="ARBA00022989"/>
    </source>
</evidence>
<keyword evidence="11" id="KW-0732">Signal</keyword>
<evidence type="ECO:0000256" key="6">
    <source>
        <dbReference type="ARBA" id="ARBA00023170"/>
    </source>
</evidence>
<sequence>MQTLFTALLALVCTTAATVSSAGDIRIAMMYSFQEWPELVEWAYNGSMVAINEINNDPSWFGGTSLTITKFDTGNFNHGQTLNATFTAVGEGYSAFIGERFSDWSKDVAYSLSTTGIFECSVYSTSPSLSDKGEFPTFFRLVADDNIQAVTMLQFANTQGWSNVGILASTGSTYAQGLLEKVKSAAPAYGVNVLGFQNYDLTDTPATLTRCELIKDAGARIIILLVDTEVELVQMLRLLQQSQMIGPEYAYIGGDVMTGLFTAEGVQLSDLYLAQGLFVTEPLYKNPQYSQPFLAKYNQIYGGTAEPWSDTVVHYDAVYSFAHAFRRIMDVYNLSPAQIADNTWLRLALNVTQFLDFNFTGANGPISWLPNGDVATSNFQVLQPVVTDTIELSNNNFELIAYIIDDAWEMVAPPVFFGGSNTPPADLPILDDDLIGYSKPPAAAIIAITSVLTLVTAASVPLLVIYREHPVLKPMSPMFMALSVLGLLMCLMSIYIDAIRIPNRVSCNAYMCVLAVGFGTVVACILVRLHRLYRIFDNRAMHRKAVSNQMLFGYAGVIVAGEIILMLIWAGRFPLLANYHADIAGGRKYYECATQDSLAAKAMLGAMFGYNAAIVLVCCWLAYATRNIYSAYNQAKAIGVTIYNILFCSILVVLFTYMGQMTKTLGFVLRSGFVLLCIAISYGALIGRFLHPVLMPSTGTDQERSSLIGGSGVATMTKAAQKTANGPLKGTTLPVRGRSPVTTSQWKDHFVCVITQPIHALILTNQADKKVGLTIPLELVANLTVNDEAVVSVTWSQGSCSLQFESDGQAEEWLSALQTVPSAGASGAGSGPGRRASSLKPGATLAPVKAKASLEMAEDV</sequence>
<dbReference type="PROSITE" id="PS50259">
    <property type="entry name" value="G_PROTEIN_RECEP_F3_4"/>
    <property type="match status" value="1"/>
</dbReference>
<dbReference type="InterPro" id="IPR002455">
    <property type="entry name" value="GPCR3_GABA-B"/>
</dbReference>
<keyword evidence="4" id="KW-0297">G-protein coupled receptor</keyword>
<keyword evidence="2 10" id="KW-0812">Transmembrane</keyword>
<dbReference type="GO" id="GO:0038039">
    <property type="term" value="C:G protein-coupled receptor heterodimeric complex"/>
    <property type="evidence" value="ECO:0007669"/>
    <property type="project" value="TreeGrafter"/>
</dbReference>
<dbReference type="InterPro" id="IPR017978">
    <property type="entry name" value="GPCR_3_C"/>
</dbReference>
<dbReference type="InterPro" id="IPR028082">
    <property type="entry name" value="Peripla_BP_I"/>
</dbReference>
<feature type="transmembrane region" description="Helical" evidence="10">
    <location>
        <begin position="607"/>
        <end position="625"/>
    </location>
</feature>
<feature type="signal peptide" evidence="11">
    <location>
        <begin position="1"/>
        <end position="22"/>
    </location>
</feature>
<gene>
    <name evidence="13" type="primary">GABBR2</name>
    <name evidence="13" type="ORF">HDU87_005791</name>
</gene>
<feature type="domain" description="G-protein coupled receptors family 3 profile" evidence="12">
    <location>
        <begin position="441"/>
        <end position="695"/>
    </location>
</feature>
<dbReference type="PANTHER" id="PTHR10519:SF20">
    <property type="entry name" value="G-PROTEIN COUPLED RECEPTOR 156-RELATED"/>
    <property type="match status" value="1"/>
</dbReference>
<dbReference type="InterPro" id="IPR001828">
    <property type="entry name" value="ANF_lig-bd_rcpt"/>
</dbReference>
<dbReference type="PANTHER" id="PTHR10519">
    <property type="entry name" value="GABA-B RECEPTOR"/>
    <property type="match status" value="1"/>
</dbReference>
<evidence type="ECO:0000256" key="4">
    <source>
        <dbReference type="ARBA" id="ARBA00023040"/>
    </source>
</evidence>
<dbReference type="Proteomes" id="UP001212152">
    <property type="component" value="Unassembled WGS sequence"/>
</dbReference>
<feature type="transmembrane region" description="Helical" evidence="10">
    <location>
        <begin position="664"/>
        <end position="685"/>
    </location>
</feature>
<accession>A0AAD5TGA7</accession>
<keyword evidence="14" id="KW-1185">Reference proteome</keyword>
<keyword evidence="6 13" id="KW-0675">Receptor</keyword>
<proteinExistence type="predicted"/>
<organism evidence="13 14">
    <name type="scientific">Geranomyces variabilis</name>
    <dbReference type="NCBI Taxonomy" id="109894"/>
    <lineage>
        <taxon>Eukaryota</taxon>
        <taxon>Fungi</taxon>
        <taxon>Fungi incertae sedis</taxon>
        <taxon>Chytridiomycota</taxon>
        <taxon>Chytridiomycota incertae sedis</taxon>
        <taxon>Chytridiomycetes</taxon>
        <taxon>Spizellomycetales</taxon>
        <taxon>Powellomycetaceae</taxon>
        <taxon>Geranomyces</taxon>
    </lineage>
</organism>
<keyword evidence="8" id="KW-0807">Transducer</keyword>
<evidence type="ECO:0000256" key="11">
    <source>
        <dbReference type="SAM" id="SignalP"/>
    </source>
</evidence>
<evidence type="ECO:0000259" key="12">
    <source>
        <dbReference type="PROSITE" id="PS50259"/>
    </source>
</evidence>
<feature type="transmembrane region" description="Helical" evidence="10">
    <location>
        <begin position="508"/>
        <end position="529"/>
    </location>
</feature>
<dbReference type="Gene3D" id="3.40.50.2300">
    <property type="match status" value="2"/>
</dbReference>
<feature type="transmembrane region" description="Helical" evidence="10">
    <location>
        <begin position="442"/>
        <end position="466"/>
    </location>
</feature>
<evidence type="ECO:0000256" key="5">
    <source>
        <dbReference type="ARBA" id="ARBA00023136"/>
    </source>
</evidence>
<dbReference type="CDD" id="cd15047">
    <property type="entry name" value="7tmC_GABA-B-like"/>
    <property type="match status" value="1"/>
</dbReference>
<keyword evidence="5 10" id="KW-0472">Membrane</keyword>
<reference evidence="13" key="1">
    <citation type="submission" date="2020-05" db="EMBL/GenBank/DDBJ databases">
        <title>Phylogenomic resolution of chytrid fungi.</title>
        <authorList>
            <person name="Stajich J.E."/>
            <person name="Amses K."/>
            <person name="Simmons R."/>
            <person name="Seto K."/>
            <person name="Myers J."/>
            <person name="Bonds A."/>
            <person name="Quandt C.A."/>
            <person name="Barry K."/>
            <person name="Liu P."/>
            <person name="Grigoriev I."/>
            <person name="Longcore J.E."/>
            <person name="James T.Y."/>
        </authorList>
    </citation>
    <scope>NUCLEOTIDE SEQUENCE</scope>
    <source>
        <strain evidence="13">JEL0379</strain>
    </source>
</reference>
<dbReference type="PRINTS" id="PR01176">
    <property type="entry name" value="GABABRECEPTR"/>
</dbReference>
<evidence type="ECO:0000256" key="10">
    <source>
        <dbReference type="SAM" id="Phobius"/>
    </source>
</evidence>
<evidence type="ECO:0000256" key="1">
    <source>
        <dbReference type="ARBA" id="ARBA00004141"/>
    </source>
</evidence>
<protein>
    <submittedName>
        <fullName evidence="13">Gamma-aminobutyric acid type B receptor subunit 2</fullName>
    </submittedName>
</protein>
<evidence type="ECO:0000256" key="7">
    <source>
        <dbReference type="ARBA" id="ARBA00023180"/>
    </source>
</evidence>
<dbReference type="EMBL" id="JADGJQ010000048">
    <property type="protein sequence ID" value="KAJ3175797.1"/>
    <property type="molecule type" value="Genomic_DNA"/>
</dbReference>
<feature type="transmembrane region" description="Helical" evidence="10">
    <location>
        <begin position="550"/>
        <end position="570"/>
    </location>
</feature>
<feature type="transmembrane region" description="Helical" evidence="10">
    <location>
        <begin position="478"/>
        <end position="496"/>
    </location>
</feature>
<name>A0AAD5TGA7_9FUNG</name>
<feature type="region of interest" description="Disordered" evidence="9">
    <location>
        <begin position="822"/>
        <end position="842"/>
    </location>
</feature>
<keyword evidence="7" id="KW-0325">Glycoprotein</keyword>
<dbReference type="AlphaFoldDB" id="A0AAD5TGA7"/>
<dbReference type="Pfam" id="PF01094">
    <property type="entry name" value="ANF_receptor"/>
    <property type="match status" value="1"/>
</dbReference>
<comment type="subcellular location">
    <subcellularLocation>
        <location evidence="1">Membrane</location>
        <topology evidence="1">Multi-pass membrane protein</topology>
    </subcellularLocation>
</comment>
<evidence type="ECO:0000256" key="9">
    <source>
        <dbReference type="SAM" id="MobiDB-lite"/>
    </source>
</evidence>
<dbReference type="SUPFAM" id="SSF53822">
    <property type="entry name" value="Periplasmic binding protein-like I"/>
    <property type="match status" value="1"/>
</dbReference>